<evidence type="ECO:0000256" key="2">
    <source>
        <dbReference type="SAM" id="Phobius"/>
    </source>
</evidence>
<evidence type="ECO:0000313" key="3">
    <source>
        <dbReference type="EMBL" id="PIR26927.1"/>
    </source>
</evidence>
<feature type="transmembrane region" description="Helical" evidence="2">
    <location>
        <begin position="115"/>
        <end position="137"/>
    </location>
</feature>
<organism evidence="3 4">
    <name type="scientific">Candidatus Brennerbacteria bacterium CG11_big_fil_rev_8_21_14_0_20_43_10</name>
    <dbReference type="NCBI Taxonomy" id="1974523"/>
    <lineage>
        <taxon>Bacteria</taxon>
        <taxon>Candidatus Brenneribacteriota</taxon>
    </lineage>
</organism>
<keyword evidence="2" id="KW-0812">Transmembrane</keyword>
<reference evidence="3 4" key="1">
    <citation type="submission" date="2017-09" db="EMBL/GenBank/DDBJ databases">
        <title>Depth-based differentiation of microbial function through sediment-hosted aquifers and enrichment of novel symbionts in the deep terrestrial subsurface.</title>
        <authorList>
            <person name="Probst A.J."/>
            <person name="Ladd B."/>
            <person name="Jarett J.K."/>
            <person name="Geller-Mcgrath D.E."/>
            <person name="Sieber C.M."/>
            <person name="Emerson J.B."/>
            <person name="Anantharaman K."/>
            <person name="Thomas B.C."/>
            <person name="Malmstrom R."/>
            <person name="Stieglmeier M."/>
            <person name="Klingl A."/>
            <person name="Woyke T."/>
            <person name="Ryan C.M."/>
            <person name="Banfield J.F."/>
        </authorList>
    </citation>
    <scope>NUCLEOTIDE SEQUENCE [LARGE SCALE GENOMIC DNA]</scope>
    <source>
        <strain evidence="3">CG11_big_fil_rev_8_21_14_0_20_43_10</strain>
    </source>
</reference>
<keyword evidence="2" id="KW-0472">Membrane</keyword>
<evidence type="ECO:0000313" key="4">
    <source>
        <dbReference type="Proteomes" id="UP000236846"/>
    </source>
</evidence>
<sequence length="362" mass="39925">MATAPQNIHAYFPNIRIRTMRKDLETLQSGGGTISEPERVIEPEPPAFAQPEGQSQPVHIIEPPKLESAPSQIQQEQKPRLEDFVQQSYPKPVAAAPLHTIEQTISQPQQKQNVIFIYALLGMVGFVALGSVGYWVLYPRLAGKLFVTPLPSTGPVVSVVPSESPAAQNPMITMKVQPQSTQIFTLHVSSTSSAQFFGTLQSNLTGTFPPIGTTMFFSTMLPDETYVTSKDMLKLFVPKVLPSFQATLDAPYALFAYWYKTQTPAFGLVFSIAPDKLTTAKAIMAGWETARIEQDFANLFFPATLVSRQGQNFIDVMVSGFPARMFAVSRDGETTNFIYGFINNDLLITTDAKAFEVIAKIM</sequence>
<evidence type="ECO:0000256" key="1">
    <source>
        <dbReference type="SAM" id="MobiDB-lite"/>
    </source>
</evidence>
<keyword evidence="2" id="KW-1133">Transmembrane helix</keyword>
<accession>A0A2H0PY64</accession>
<protein>
    <submittedName>
        <fullName evidence="3">Uncharacterized protein</fullName>
    </submittedName>
</protein>
<dbReference type="EMBL" id="PCXE01000009">
    <property type="protein sequence ID" value="PIR26927.1"/>
    <property type="molecule type" value="Genomic_DNA"/>
</dbReference>
<dbReference type="AlphaFoldDB" id="A0A2H0PY64"/>
<gene>
    <name evidence="3" type="ORF">COV41_00410</name>
</gene>
<dbReference type="Proteomes" id="UP000236846">
    <property type="component" value="Unassembled WGS sequence"/>
</dbReference>
<feature type="region of interest" description="Disordered" evidence="1">
    <location>
        <begin position="28"/>
        <end position="55"/>
    </location>
</feature>
<proteinExistence type="predicted"/>
<comment type="caution">
    <text evidence="3">The sequence shown here is derived from an EMBL/GenBank/DDBJ whole genome shotgun (WGS) entry which is preliminary data.</text>
</comment>
<name>A0A2H0PY64_9BACT</name>